<feature type="binding site" evidence="1">
    <location>
        <position position="201"/>
    </location>
    <ligand>
        <name>Zn(2+)</name>
        <dbReference type="ChEBI" id="CHEBI:29105"/>
    </ligand>
</feature>
<feature type="binding site" evidence="1">
    <location>
        <position position="162"/>
    </location>
    <ligand>
        <name>Zn(2+)</name>
        <dbReference type="ChEBI" id="CHEBI:29105"/>
    </ligand>
</feature>
<feature type="binding site" evidence="1">
    <location>
        <position position="165"/>
    </location>
    <ligand>
        <name>Zn(2+)</name>
        <dbReference type="ChEBI" id="CHEBI:29105"/>
    </ligand>
</feature>
<name>A0A502GQM1_9BACT</name>
<dbReference type="SUPFAM" id="SSF46785">
    <property type="entry name" value="Winged helix' DNA-binding domain"/>
    <property type="match status" value="1"/>
</dbReference>
<evidence type="ECO:0000313" key="4">
    <source>
        <dbReference type="Proteomes" id="UP000317646"/>
    </source>
</evidence>
<keyword evidence="1" id="KW-0479">Metal-binding</keyword>
<feature type="binding site" evidence="1">
    <location>
        <position position="198"/>
    </location>
    <ligand>
        <name>Zn(2+)</name>
        <dbReference type="ChEBI" id="CHEBI:29105"/>
    </ligand>
</feature>
<evidence type="ECO:0000256" key="2">
    <source>
        <dbReference type="SAM" id="MobiDB-lite"/>
    </source>
</evidence>
<feature type="compositionally biased region" description="Low complexity" evidence="2">
    <location>
        <begin position="10"/>
        <end position="21"/>
    </location>
</feature>
<proteinExistence type="predicted"/>
<dbReference type="Gene3D" id="1.10.10.10">
    <property type="entry name" value="Winged helix-like DNA-binding domain superfamily/Winged helix DNA-binding domain"/>
    <property type="match status" value="1"/>
</dbReference>
<sequence length="205" mass="21883">MPPRPCTGSPAPTRPCAACRPSGWPDRAPTAAPPGNPSRPAVVLVGWGSARFSFSVLRPMPAPAAPDRLAQTITRHGLRQTPVRRAVLAALAGKGYALTGAEIEQETGPGTDRITLYRTLKSFEQSGLIHRVIDDSDVLRYAACSIECSAEAHFDNHVHFKCGTCAHTYCLSQVAIPAVTLPGGFQAERRDYLLSGTCQFCQAVG</sequence>
<feature type="region of interest" description="Disordered" evidence="2">
    <location>
        <begin position="1"/>
        <end position="21"/>
    </location>
</feature>
<dbReference type="GO" id="GO:0003700">
    <property type="term" value="F:DNA-binding transcription factor activity"/>
    <property type="evidence" value="ECO:0007669"/>
    <property type="project" value="InterPro"/>
</dbReference>
<accession>A0A502GQM1</accession>
<comment type="caution">
    <text evidence="3">The sequence shown here is derived from an EMBL/GenBank/DDBJ whole genome shotgun (WGS) entry which is preliminary data.</text>
</comment>
<keyword evidence="4" id="KW-1185">Reference proteome</keyword>
<protein>
    <recommendedName>
        <fullName evidence="5">Transcriptional repressor</fullName>
    </recommendedName>
</protein>
<dbReference type="InterPro" id="IPR002481">
    <property type="entry name" value="FUR"/>
</dbReference>
<dbReference type="Pfam" id="PF01475">
    <property type="entry name" value="FUR"/>
    <property type="match status" value="1"/>
</dbReference>
<dbReference type="InterPro" id="IPR036388">
    <property type="entry name" value="WH-like_DNA-bd_sf"/>
</dbReference>
<organism evidence="3 4">
    <name type="scientific">Hymenobacter nivis</name>
    <dbReference type="NCBI Taxonomy" id="1850093"/>
    <lineage>
        <taxon>Bacteria</taxon>
        <taxon>Pseudomonadati</taxon>
        <taxon>Bacteroidota</taxon>
        <taxon>Cytophagia</taxon>
        <taxon>Cytophagales</taxon>
        <taxon>Hymenobacteraceae</taxon>
        <taxon>Hymenobacter</taxon>
    </lineage>
</organism>
<dbReference type="Proteomes" id="UP000317646">
    <property type="component" value="Unassembled WGS sequence"/>
</dbReference>
<evidence type="ECO:0008006" key="5">
    <source>
        <dbReference type="Google" id="ProtNLM"/>
    </source>
</evidence>
<dbReference type="EMBL" id="RCYZ01000006">
    <property type="protein sequence ID" value="TPG64429.1"/>
    <property type="molecule type" value="Genomic_DNA"/>
</dbReference>
<reference evidence="3 4" key="1">
    <citation type="journal article" date="2019" name="Environ. Microbiol.">
        <title>Species interactions and distinct microbial communities in high Arctic permafrost affected cryosols are associated with the CH4 and CO2 gas fluxes.</title>
        <authorList>
            <person name="Altshuler I."/>
            <person name="Hamel J."/>
            <person name="Turney S."/>
            <person name="Magnuson E."/>
            <person name="Levesque R."/>
            <person name="Greer C."/>
            <person name="Whyte L.G."/>
        </authorList>
    </citation>
    <scope>NUCLEOTIDE SEQUENCE [LARGE SCALE GENOMIC DNA]</scope>
    <source>
        <strain evidence="3 4">S9.2P</strain>
    </source>
</reference>
<keyword evidence="1" id="KW-0862">Zinc</keyword>
<evidence type="ECO:0000313" key="3">
    <source>
        <dbReference type="EMBL" id="TPG64429.1"/>
    </source>
</evidence>
<comment type="cofactor">
    <cofactor evidence="1">
        <name>Zn(2+)</name>
        <dbReference type="ChEBI" id="CHEBI:29105"/>
    </cofactor>
    <text evidence="1">Binds 1 zinc ion per subunit.</text>
</comment>
<dbReference type="AlphaFoldDB" id="A0A502GQM1"/>
<evidence type="ECO:0000256" key="1">
    <source>
        <dbReference type="PIRSR" id="PIRSR602481-1"/>
    </source>
</evidence>
<gene>
    <name evidence="3" type="ORF">EAH73_14720</name>
</gene>
<dbReference type="GO" id="GO:0046872">
    <property type="term" value="F:metal ion binding"/>
    <property type="evidence" value="ECO:0007669"/>
    <property type="project" value="UniProtKB-KW"/>
</dbReference>
<dbReference type="InterPro" id="IPR036390">
    <property type="entry name" value="WH_DNA-bd_sf"/>
</dbReference>